<feature type="compositionally biased region" description="Polar residues" evidence="1">
    <location>
        <begin position="18"/>
        <end position="30"/>
    </location>
</feature>
<feature type="compositionally biased region" description="Polar residues" evidence="1">
    <location>
        <begin position="1"/>
        <end position="10"/>
    </location>
</feature>
<dbReference type="InterPro" id="IPR006116">
    <property type="entry name" value="NT_2-5OAS_ClassI-CCAase"/>
</dbReference>
<organism evidence="2">
    <name type="scientific">Halobacterium sp. NMX12-1</name>
    <dbReference type="NCBI Taxonomy" id="3166650"/>
    <lineage>
        <taxon>Archaea</taxon>
        <taxon>Methanobacteriati</taxon>
        <taxon>Methanobacteriota</taxon>
        <taxon>Stenosarchaea group</taxon>
        <taxon>Halobacteria</taxon>
        <taxon>Halobacteriales</taxon>
        <taxon>Halobacteriaceae</taxon>
        <taxon>Halobacterium</taxon>
    </lineage>
</organism>
<sequence length="349" mass="39541">MGNTHRTGNTYSGGGRGSTNTGQIGNTIRNTIREGDEVDESYRDFAEDSGLTDRQGETISNRRDVLEEILRAELGVHDSRLIGSFTRRTVTGPLTEETDADMMVVLDAQEHRHWIEQENGPRNCLQAIKRRIKSDPRFSETDVKIDQNAVQVKYHDSTVEIVPAFRYSEVPHAEHPRDGLNLFNDASDGYAIPDTHGQESWIGTNPRAYKQRFDARNEAHDGRVAGLTRMMKKWSENNDVPTKGYAMEVMVYNYFAEKAETGGTVPENYHDLARDFVDSLPERVRGTPREPVYDGAVDNNWSSEERQEAAEKAKRAAQTLEEAKKLKEQGRTQAAKEKLREEYGEGFQD</sequence>
<dbReference type="NCBIfam" id="NF041117">
    <property type="entry name" value="CBASS_cyclase_b"/>
    <property type="match status" value="1"/>
</dbReference>
<dbReference type="EMBL" id="CP159204">
    <property type="protein sequence ID" value="XCF17108.1"/>
    <property type="molecule type" value="Genomic_DNA"/>
</dbReference>
<dbReference type="Gene3D" id="3.30.460.10">
    <property type="entry name" value="Beta Polymerase, domain 2"/>
    <property type="match status" value="1"/>
</dbReference>
<name>A0AAU8CDW2_9EURY</name>
<dbReference type="InterPro" id="IPR053550">
    <property type="entry name" value="CD-NTase"/>
</dbReference>
<dbReference type="GO" id="GO:0016779">
    <property type="term" value="F:nucleotidyltransferase activity"/>
    <property type="evidence" value="ECO:0007669"/>
    <property type="project" value="InterPro"/>
</dbReference>
<dbReference type="CDD" id="cd05400">
    <property type="entry name" value="NT_2-5OAS_ClassI-CCAase"/>
    <property type="match status" value="1"/>
</dbReference>
<feature type="region of interest" description="Disordered" evidence="1">
    <location>
        <begin position="287"/>
        <end position="349"/>
    </location>
</feature>
<proteinExistence type="predicted"/>
<dbReference type="KEGG" id="hanx:ABSL23_03600"/>
<protein>
    <submittedName>
        <fullName evidence="2">CBASS oligonucleotide cyclase</fullName>
    </submittedName>
</protein>
<gene>
    <name evidence="2" type="ORF">ABSL23_03600</name>
</gene>
<evidence type="ECO:0000313" key="2">
    <source>
        <dbReference type="EMBL" id="XCF17108.1"/>
    </source>
</evidence>
<evidence type="ECO:0000256" key="1">
    <source>
        <dbReference type="SAM" id="MobiDB-lite"/>
    </source>
</evidence>
<feature type="compositionally biased region" description="Basic and acidic residues" evidence="1">
    <location>
        <begin position="321"/>
        <end position="343"/>
    </location>
</feature>
<dbReference type="GeneID" id="91108203"/>
<dbReference type="SUPFAM" id="SSF81301">
    <property type="entry name" value="Nucleotidyltransferase"/>
    <property type="match status" value="1"/>
</dbReference>
<feature type="region of interest" description="Disordered" evidence="1">
    <location>
        <begin position="1"/>
        <end position="34"/>
    </location>
</feature>
<dbReference type="AlphaFoldDB" id="A0AAU8CDW2"/>
<feature type="compositionally biased region" description="Basic and acidic residues" evidence="1">
    <location>
        <begin position="303"/>
        <end position="314"/>
    </location>
</feature>
<reference evidence="2" key="1">
    <citation type="submission" date="2024-06" db="EMBL/GenBank/DDBJ databases">
        <title>Genome Sequence of an extremely halophilic archaeon isolated from Permian era halite, Salado Formation, Carlsbad, New Mexico: Halobacterium sp. strain NMX12-1.</title>
        <authorList>
            <person name="Sotoa L."/>
            <person name="DasSarma P."/>
            <person name="Anton B.P."/>
            <person name="Vincze T."/>
            <person name="Verma I."/>
            <person name="Eralp B."/>
            <person name="Powers D.W."/>
            <person name="Dozier B.L."/>
            <person name="Roberts R.J."/>
            <person name="DasSarma S."/>
        </authorList>
    </citation>
    <scope>NUCLEOTIDE SEQUENCE</scope>
    <source>
        <strain evidence="2">NMX12-1</strain>
    </source>
</reference>
<dbReference type="InterPro" id="IPR043519">
    <property type="entry name" value="NT_sf"/>
</dbReference>
<dbReference type="Pfam" id="PF18144">
    <property type="entry name" value="SMODS"/>
    <property type="match status" value="1"/>
</dbReference>
<dbReference type="RefSeq" id="WP_353634738.1">
    <property type="nucleotide sequence ID" value="NZ_CP159204.1"/>
</dbReference>
<accession>A0AAU8CDW2</accession>